<evidence type="ECO:0000259" key="10">
    <source>
        <dbReference type="Pfam" id="PF01453"/>
    </source>
</evidence>
<dbReference type="GO" id="GO:0004674">
    <property type="term" value="F:protein serine/threonine kinase activity"/>
    <property type="evidence" value="ECO:0007669"/>
    <property type="project" value="UniProtKB-EC"/>
</dbReference>
<evidence type="ECO:0000256" key="3">
    <source>
        <dbReference type="ARBA" id="ARBA00022729"/>
    </source>
</evidence>
<proteinExistence type="predicted"/>
<organism evidence="11 12">
    <name type="scientific">Aegilops tauschii subsp. strangulata</name>
    <name type="common">Goatgrass</name>
    <dbReference type="NCBI Taxonomy" id="200361"/>
    <lineage>
        <taxon>Eukaryota</taxon>
        <taxon>Viridiplantae</taxon>
        <taxon>Streptophyta</taxon>
        <taxon>Embryophyta</taxon>
        <taxon>Tracheophyta</taxon>
        <taxon>Spermatophyta</taxon>
        <taxon>Magnoliopsida</taxon>
        <taxon>Liliopsida</taxon>
        <taxon>Poales</taxon>
        <taxon>Poaceae</taxon>
        <taxon>BOP clade</taxon>
        <taxon>Pooideae</taxon>
        <taxon>Triticodae</taxon>
        <taxon>Triticeae</taxon>
        <taxon>Triticinae</taxon>
        <taxon>Aegilops</taxon>
    </lineage>
</organism>
<dbReference type="EC" id="2.7.11.1" evidence="2"/>
<evidence type="ECO:0000256" key="7">
    <source>
        <dbReference type="ARBA" id="ARBA00048679"/>
    </source>
</evidence>
<dbReference type="PANTHER" id="PTHR32444">
    <property type="entry name" value="BULB-TYPE LECTIN DOMAIN-CONTAINING PROTEIN"/>
    <property type="match status" value="1"/>
</dbReference>
<dbReference type="InterPro" id="IPR001480">
    <property type="entry name" value="Bulb-type_lectin_dom"/>
</dbReference>
<evidence type="ECO:0000256" key="8">
    <source>
        <dbReference type="SAM" id="MobiDB-lite"/>
    </source>
</evidence>
<dbReference type="Proteomes" id="UP000015105">
    <property type="component" value="Chromosome 7D"/>
</dbReference>
<feature type="domain" description="S-locus glycoprotein" evidence="9">
    <location>
        <begin position="193"/>
        <end position="290"/>
    </location>
</feature>
<name>A0A453SVQ8_AEGTS</name>
<evidence type="ECO:0000313" key="11">
    <source>
        <dbReference type="EnsemblPlants" id="AET7Gv21117800.1"/>
    </source>
</evidence>
<comment type="subcellular location">
    <subcellularLocation>
        <location evidence="1">Membrane</location>
        <topology evidence="1">Single-pass type I membrane protein</topology>
    </subcellularLocation>
</comment>
<reference evidence="11" key="5">
    <citation type="journal article" date="2021" name="G3 (Bethesda)">
        <title>Aegilops tauschii genome assembly Aet v5.0 features greater sequence contiguity and improved annotation.</title>
        <authorList>
            <person name="Wang L."/>
            <person name="Zhu T."/>
            <person name="Rodriguez J.C."/>
            <person name="Deal K.R."/>
            <person name="Dubcovsky J."/>
            <person name="McGuire P.E."/>
            <person name="Lux T."/>
            <person name="Spannagl M."/>
            <person name="Mayer K.F.X."/>
            <person name="Baldrich P."/>
            <person name="Meyers B.C."/>
            <person name="Huo N."/>
            <person name="Gu Y.Q."/>
            <person name="Zhou H."/>
            <person name="Devos K.M."/>
            <person name="Bennetzen J.L."/>
            <person name="Unver T."/>
            <person name="Budak H."/>
            <person name="Gulick P.J."/>
            <person name="Galiba G."/>
            <person name="Kalapos B."/>
            <person name="Nelson D.R."/>
            <person name="Li P."/>
            <person name="You F.M."/>
            <person name="Luo M.C."/>
            <person name="Dvorak J."/>
        </authorList>
    </citation>
    <scope>NUCLEOTIDE SEQUENCE [LARGE SCALE GENOMIC DNA]</scope>
    <source>
        <strain evidence="11">cv. AL8/78</strain>
    </source>
</reference>
<feature type="compositionally biased region" description="Low complexity" evidence="8">
    <location>
        <begin position="44"/>
        <end position="67"/>
    </location>
</feature>
<dbReference type="AlphaFoldDB" id="A0A453SVQ8"/>
<evidence type="ECO:0000313" key="12">
    <source>
        <dbReference type="Proteomes" id="UP000015105"/>
    </source>
</evidence>
<dbReference type="Pfam" id="PF01453">
    <property type="entry name" value="B_lectin"/>
    <property type="match status" value="1"/>
</dbReference>
<evidence type="ECO:0000256" key="2">
    <source>
        <dbReference type="ARBA" id="ARBA00012513"/>
    </source>
</evidence>
<dbReference type="Gramene" id="AET7Gv21117800.1">
    <property type="protein sequence ID" value="AET7Gv21117800.1"/>
    <property type="gene ID" value="AET7Gv21117800"/>
</dbReference>
<dbReference type="InterPro" id="IPR036426">
    <property type="entry name" value="Bulb-type_lectin_dom_sf"/>
</dbReference>
<evidence type="ECO:0000256" key="5">
    <source>
        <dbReference type="ARBA" id="ARBA00023170"/>
    </source>
</evidence>
<keyword evidence="5" id="KW-0675">Receptor</keyword>
<dbReference type="PANTHER" id="PTHR32444:SF183">
    <property type="entry name" value="APPLE DOMAIN-CONTAINING PROTEIN"/>
    <property type="match status" value="1"/>
</dbReference>
<evidence type="ECO:0000259" key="9">
    <source>
        <dbReference type="Pfam" id="PF00954"/>
    </source>
</evidence>
<dbReference type="GO" id="GO:0048544">
    <property type="term" value="P:recognition of pollen"/>
    <property type="evidence" value="ECO:0007669"/>
    <property type="project" value="InterPro"/>
</dbReference>
<dbReference type="GO" id="GO:0051707">
    <property type="term" value="P:response to other organism"/>
    <property type="evidence" value="ECO:0007669"/>
    <property type="project" value="UniProtKB-ARBA"/>
</dbReference>
<keyword evidence="4" id="KW-1015">Disulfide bond</keyword>
<reference evidence="11" key="3">
    <citation type="journal article" date="2017" name="Nature">
        <title>Genome sequence of the progenitor of the wheat D genome Aegilops tauschii.</title>
        <authorList>
            <person name="Luo M.C."/>
            <person name="Gu Y.Q."/>
            <person name="Puiu D."/>
            <person name="Wang H."/>
            <person name="Twardziok S.O."/>
            <person name="Deal K.R."/>
            <person name="Huo N."/>
            <person name="Zhu T."/>
            <person name="Wang L."/>
            <person name="Wang Y."/>
            <person name="McGuire P.E."/>
            <person name="Liu S."/>
            <person name="Long H."/>
            <person name="Ramasamy R.K."/>
            <person name="Rodriguez J.C."/>
            <person name="Van S.L."/>
            <person name="Yuan L."/>
            <person name="Wang Z."/>
            <person name="Xia Z."/>
            <person name="Xiao L."/>
            <person name="Anderson O.D."/>
            <person name="Ouyang S."/>
            <person name="Liang Y."/>
            <person name="Zimin A.V."/>
            <person name="Pertea G."/>
            <person name="Qi P."/>
            <person name="Bennetzen J.L."/>
            <person name="Dai X."/>
            <person name="Dawson M.W."/>
            <person name="Muller H.G."/>
            <person name="Kugler K."/>
            <person name="Rivarola-Duarte L."/>
            <person name="Spannagl M."/>
            <person name="Mayer K.F.X."/>
            <person name="Lu F.H."/>
            <person name="Bevan M.W."/>
            <person name="Leroy P."/>
            <person name="Li P."/>
            <person name="You F.M."/>
            <person name="Sun Q."/>
            <person name="Liu Z."/>
            <person name="Lyons E."/>
            <person name="Wicker T."/>
            <person name="Salzberg S.L."/>
            <person name="Devos K.M."/>
            <person name="Dvorak J."/>
        </authorList>
    </citation>
    <scope>NUCLEOTIDE SEQUENCE [LARGE SCALE GENOMIC DNA]</scope>
    <source>
        <strain evidence="11">cv. AL8/78</strain>
    </source>
</reference>
<keyword evidence="3" id="KW-0732">Signal</keyword>
<evidence type="ECO:0000256" key="1">
    <source>
        <dbReference type="ARBA" id="ARBA00004479"/>
    </source>
</evidence>
<evidence type="ECO:0000256" key="4">
    <source>
        <dbReference type="ARBA" id="ARBA00023157"/>
    </source>
</evidence>
<comment type="catalytic activity">
    <reaction evidence="6">
        <text>L-threonyl-[protein] + ATP = O-phospho-L-threonyl-[protein] + ADP + H(+)</text>
        <dbReference type="Rhea" id="RHEA:46608"/>
        <dbReference type="Rhea" id="RHEA-COMP:11060"/>
        <dbReference type="Rhea" id="RHEA-COMP:11605"/>
        <dbReference type="ChEBI" id="CHEBI:15378"/>
        <dbReference type="ChEBI" id="CHEBI:30013"/>
        <dbReference type="ChEBI" id="CHEBI:30616"/>
        <dbReference type="ChEBI" id="CHEBI:61977"/>
        <dbReference type="ChEBI" id="CHEBI:456216"/>
        <dbReference type="EC" id="2.7.11.1"/>
    </reaction>
</comment>
<comment type="catalytic activity">
    <reaction evidence="7">
        <text>L-seryl-[protein] + ATP = O-phospho-L-seryl-[protein] + ADP + H(+)</text>
        <dbReference type="Rhea" id="RHEA:17989"/>
        <dbReference type="Rhea" id="RHEA-COMP:9863"/>
        <dbReference type="Rhea" id="RHEA-COMP:11604"/>
        <dbReference type="ChEBI" id="CHEBI:15378"/>
        <dbReference type="ChEBI" id="CHEBI:29999"/>
        <dbReference type="ChEBI" id="CHEBI:30616"/>
        <dbReference type="ChEBI" id="CHEBI:83421"/>
        <dbReference type="ChEBI" id="CHEBI:456216"/>
        <dbReference type="EC" id="2.7.11.1"/>
    </reaction>
</comment>
<dbReference type="InterPro" id="IPR000858">
    <property type="entry name" value="S_locus_glycoprot_dom"/>
</dbReference>
<reference evidence="12" key="1">
    <citation type="journal article" date="2014" name="Science">
        <title>Ancient hybridizations among the ancestral genomes of bread wheat.</title>
        <authorList>
            <consortium name="International Wheat Genome Sequencing Consortium,"/>
            <person name="Marcussen T."/>
            <person name="Sandve S.R."/>
            <person name="Heier L."/>
            <person name="Spannagl M."/>
            <person name="Pfeifer M."/>
            <person name="Jakobsen K.S."/>
            <person name="Wulff B.B."/>
            <person name="Steuernagel B."/>
            <person name="Mayer K.F."/>
            <person name="Olsen O.A."/>
        </authorList>
    </citation>
    <scope>NUCLEOTIDE SEQUENCE [LARGE SCALE GENOMIC DNA]</scope>
    <source>
        <strain evidence="12">cv. AL8/78</strain>
    </source>
</reference>
<dbReference type="SUPFAM" id="SSF51110">
    <property type="entry name" value="alpha-D-mannose-specific plant lectins"/>
    <property type="match status" value="1"/>
</dbReference>
<sequence length="318" mass="34798">LHRHHVTDDCHFDSPCLVPRPCTGRSGVRCGATTRWSRHRAGSSSACSAPLAAPATGSTSGFGTRTSPARPSSGWPTARVHYLLSPPPSSGCPLTTATSSSLVVWSSNLSSSLSFSPSPGSNTSNVLWQSFEHPTDTHMSGAWVGENKLTGEYQVLTSWRNAQDPEPGIFIETVDPNGSSEFLFMWNRSRTYWQTGLWTGRFFANMPESARGNVLFNQTYVETPAYRRLTNILYNNETITRLVLDLSGQSWQLFWTAPTVQCDVYALCGVFGVCDQRSELPCRCPPSFTPAPEGGWTLTDRSVAAARARHSRARATGQ</sequence>
<dbReference type="EnsemblPlants" id="AET7Gv21117800.1">
    <property type="protein sequence ID" value="AET7Gv21117800.1"/>
    <property type="gene ID" value="AET7Gv21117800"/>
</dbReference>
<dbReference type="STRING" id="200361.A0A453SVQ8"/>
<dbReference type="GO" id="GO:0016020">
    <property type="term" value="C:membrane"/>
    <property type="evidence" value="ECO:0007669"/>
    <property type="project" value="UniProtKB-SubCell"/>
</dbReference>
<accession>A0A453SVQ8</accession>
<feature type="region of interest" description="Disordered" evidence="8">
    <location>
        <begin position="44"/>
        <end position="75"/>
    </location>
</feature>
<keyword evidence="12" id="KW-1185">Reference proteome</keyword>
<evidence type="ECO:0000256" key="6">
    <source>
        <dbReference type="ARBA" id="ARBA00047899"/>
    </source>
</evidence>
<reference evidence="11" key="4">
    <citation type="submission" date="2019-03" db="UniProtKB">
        <authorList>
            <consortium name="EnsemblPlants"/>
        </authorList>
    </citation>
    <scope>IDENTIFICATION</scope>
</reference>
<protein>
    <recommendedName>
        <fullName evidence="2">non-specific serine/threonine protein kinase</fullName>
        <ecNumber evidence="2">2.7.11.1</ecNumber>
    </recommendedName>
</protein>
<reference evidence="12" key="2">
    <citation type="journal article" date="2017" name="Nat. Plants">
        <title>The Aegilops tauschii genome reveals multiple impacts of transposons.</title>
        <authorList>
            <person name="Zhao G."/>
            <person name="Zou C."/>
            <person name="Li K."/>
            <person name="Wang K."/>
            <person name="Li T."/>
            <person name="Gao L."/>
            <person name="Zhang X."/>
            <person name="Wang H."/>
            <person name="Yang Z."/>
            <person name="Liu X."/>
            <person name="Jiang W."/>
            <person name="Mao L."/>
            <person name="Kong X."/>
            <person name="Jiao Y."/>
            <person name="Jia J."/>
        </authorList>
    </citation>
    <scope>NUCLEOTIDE SEQUENCE [LARGE SCALE GENOMIC DNA]</scope>
    <source>
        <strain evidence="12">cv. AL8/78</strain>
    </source>
</reference>
<dbReference type="Pfam" id="PF00954">
    <property type="entry name" value="S_locus_glycop"/>
    <property type="match status" value="1"/>
</dbReference>
<feature type="domain" description="Bulb-type lectin" evidence="10">
    <location>
        <begin position="120"/>
        <end position="160"/>
    </location>
</feature>